<dbReference type="KEGG" id="pvx:PVX_103155"/>
<reference evidence="3 4" key="1">
    <citation type="journal article" date="2008" name="Nature">
        <title>Comparative genomics of the neglected human malaria parasite Plasmodium vivax.</title>
        <authorList>
            <person name="Carlton J.M."/>
            <person name="Adams J.H."/>
            <person name="Silva J.C."/>
            <person name="Bidwell S.L."/>
            <person name="Lorenzi H."/>
            <person name="Caler E."/>
            <person name="Crabtree J."/>
            <person name="Angiuoli S.V."/>
            <person name="Merino E.F."/>
            <person name="Amedeo P."/>
            <person name="Cheng Q."/>
            <person name="Coulson R.M."/>
            <person name="Crabb B.S."/>
            <person name="Del Portillo H.A."/>
            <person name="Essien K."/>
            <person name="Feldblyum T.V."/>
            <person name="Fernandez-Becerra C."/>
            <person name="Gilson P.R."/>
            <person name="Gueye A.H."/>
            <person name="Guo X."/>
            <person name="Kang'a S."/>
            <person name="Kooij T.W."/>
            <person name="Korsinczky M."/>
            <person name="Meyer E.V."/>
            <person name="Nene V."/>
            <person name="Paulsen I."/>
            <person name="White O."/>
            <person name="Ralph S.A."/>
            <person name="Ren Q."/>
            <person name="Sargeant T.J."/>
            <person name="Salzberg S.L."/>
            <person name="Stoeckert C.J."/>
            <person name="Sullivan S.A."/>
            <person name="Yamamoto M.M."/>
            <person name="Hoffman S.L."/>
            <person name="Wortman J.R."/>
            <person name="Gardner M.J."/>
            <person name="Galinski M.R."/>
            <person name="Barnwell J.W."/>
            <person name="Fraser-Liggett C.M."/>
        </authorList>
    </citation>
    <scope>NUCLEOTIDE SEQUENCE [LARGE SCALE GENOMIC DNA]</scope>
    <source>
        <strain evidence="3 4">Salvador I</strain>
    </source>
</reference>
<feature type="region of interest" description="Disordered" evidence="1">
    <location>
        <begin position="389"/>
        <end position="442"/>
    </location>
</feature>
<organism evidence="3 4">
    <name type="scientific">Plasmodium vivax (strain Salvador I)</name>
    <dbReference type="NCBI Taxonomy" id="126793"/>
    <lineage>
        <taxon>Eukaryota</taxon>
        <taxon>Sar</taxon>
        <taxon>Alveolata</taxon>
        <taxon>Apicomplexa</taxon>
        <taxon>Aconoidasida</taxon>
        <taxon>Haemosporida</taxon>
        <taxon>Plasmodiidae</taxon>
        <taxon>Plasmodium</taxon>
        <taxon>Plasmodium (Plasmodium)</taxon>
    </lineage>
</organism>
<keyword evidence="2" id="KW-1133">Transmembrane helix</keyword>
<keyword evidence="2" id="KW-0472">Membrane</keyword>
<dbReference type="AlphaFoldDB" id="A5KCW5"/>
<evidence type="ECO:0000313" key="3">
    <source>
        <dbReference type="EMBL" id="EDL42805.1"/>
    </source>
</evidence>
<dbReference type="InterPro" id="IPR008780">
    <property type="entry name" value="Plasmodium_Vir"/>
</dbReference>
<evidence type="ECO:0000256" key="2">
    <source>
        <dbReference type="SAM" id="Phobius"/>
    </source>
</evidence>
<gene>
    <name evidence="3" type="ORF">PVX_103155</name>
</gene>
<accession>A5KCW5</accession>
<dbReference type="VEuPathDB" id="PlasmoDB:PVX_103155"/>
<dbReference type="InParanoid" id="A5KCW5"/>
<dbReference type="EMBL" id="AAKM01000045">
    <property type="protein sequence ID" value="EDL42805.1"/>
    <property type="molecule type" value="Genomic_DNA"/>
</dbReference>
<dbReference type="Proteomes" id="UP000008333">
    <property type="component" value="Unassembled WGS sequence"/>
</dbReference>
<name>A5KCW5_PLAVS</name>
<dbReference type="PhylomeDB" id="A5KCW5"/>
<evidence type="ECO:0000256" key="1">
    <source>
        <dbReference type="SAM" id="MobiDB-lite"/>
    </source>
</evidence>
<protein>
    <submittedName>
        <fullName evidence="3">Variable surface protein Vir12-related</fullName>
    </submittedName>
</protein>
<keyword evidence="2" id="KW-0812">Transmembrane</keyword>
<feature type="transmembrane region" description="Helical" evidence="2">
    <location>
        <begin position="361"/>
        <end position="382"/>
    </location>
</feature>
<comment type="caution">
    <text evidence="3">The sequence shown here is derived from an EMBL/GenBank/DDBJ whole genome shotgun (WGS) entry which is preliminary data.</text>
</comment>
<dbReference type="OMA" id="FACATII"/>
<keyword evidence="4" id="KW-1185">Reference proteome</keyword>
<proteinExistence type="predicted"/>
<dbReference type="RefSeq" id="XP_001612596.1">
    <property type="nucleotide sequence ID" value="XM_001612546.1"/>
</dbReference>
<evidence type="ECO:0000313" key="4">
    <source>
        <dbReference type="Proteomes" id="UP000008333"/>
    </source>
</evidence>
<sequence>MAKPAAASVISAEKLEKVAEELKLKTFYDDFFLKNEQPKSADPCKIFDAEGKKKENEKNICLKLVRHLEKIGDIKEKATRVDHCNYLTYWFYDEIGKIYDYSKKKEDISSFKELIGVENNVKVPQSRYEKCTLKSENGVSLDEWKKRKLSYIYMKNYNDIKSKVFSQKKEQCDKYTTYLDNISKLYIKYKTNNCGFFWSSNYADCSRKYDPNPLITELAKCKTQGSNGSQSSFLGWFWGSSSPKTAPSKGSPGAQEPAKTAVVKSSGGIVSIGGKVAGAERAVANKGLSSVAPKQSREVLGGSQNAVVVAPLGNSQAGVHMPPGSKDIQNGSYTTLPTAFVVDPDTSNFLEKTFGILKSEYFRHSIVGASIIGVLVFLFFFFKSTPIGSQTNKGEKKKRKPQNNYYDEYEEELPRYESQQSLAESQMSDAYISYQPRRDRYY</sequence>
<dbReference type="GeneID" id="5471836"/>
<feature type="compositionally biased region" description="Polar residues" evidence="1">
    <location>
        <begin position="417"/>
        <end position="428"/>
    </location>
</feature>
<dbReference type="Pfam" id="PF05795">
    <property type="entry name" value="Plasmodium_Vir"/>
    <property type="match status" value="1"/>
</dbReference>